<dbReference type="FunFam" id="1.10.630.10:FF:000018">
    <property type="entry name" value="Cytochrome P450 monooxygenase"/>
    <property type="match status" value="1"/>
</dbReference>
<keyword evidence="3 7" id="KW-0479">Metal-binding</keyword>
<dbReference type="SUPFAM" id="SSF48264">
    <property type="entry name" value="Cytochrome P450"/>
    <property type="match status" value="1"/>
</dbReference>
<evidence type="ECO:0000256" key="2">
    <source>
        <dbReference type="ARBA" id="ARBA00022617"/>
    </source>
</evidence>
<keyword evidence="10" id="KW-1185">Reference proteome</keyword>
<evidence type="ECO:0000256" key="7">
    <source>
        <dbReference type="RuleBase" id="RU000461"/>
    </source>
</evidence>
<evidence type="ECO:0000256" key="4">
    <source>
        <dbReference type="ARBA" id="ARBA00023002"/>
    </source>
</evidence>
<dbReference type="PROSITE" id="PS00086">
    <property type="entry name" value="CYTOCHROME_P450"/>
    <property type="match status" value="1"/>
</dbReference>
<evidence type="ECO:0000256" key="8">
    <source>
        <dbReference type="SAM" id="MobiDB-lite"/>
    </source>
</evidence>
<comment type="similarity">
    <text evidence="1 7">Belongs to the cytochrome P450 family.</text>
</comment>
<organism evidence="9 10">
    <name type="scientific">Halocatena pleomorpha</name>
    <dbReference type="NCBI Taxonomy" id="1785090"/>
    <lineage>
        <taxon>Archaea</taxon>
        <taxon>Methanobacteriati</taxon>
        <taxon>Methanobacteriota</taxon>
        <taxon>Stenosarchaea group</taxon>
        <taxon>Halobacteria</taxon>
        <taxon>Halobacteriales</taxon>
        <taxon>Natronomonadaceae</taxon>
        <taxon>Halocatena</taxon>
    </lineage>
</organism>
<evidence type="ECO:0000256" key="5">
    <source>
        <dbReference type="ARBA" id="ARBA00023004"/>
    </source>
</evidence>
<feature type="compositionally biased region" description="Basic and acidic residues" evidence="8">
    <location>
        <begin position="83"/>
        <end position="105"/>
    </location>
</feature>
<dbReference type="Pfam" id="PF00067">
    <property type="entry name" value="p450"/>
    <property type="match status" value="1"/>
</dbReference>
<dbReference type="Gene3D" id="1.10.630.10">
    <property type="entry name" value="Cytochrome P450"/>
    <property type="match status" value="1"/>
</dbReference>
<dbReference type="InterPro" id="IPR017972">
    <property type="entry name" value="Cyt_P450_CS"/>
</dbReference>
<dbReference type="GO" id="GO:0016705">
    <property type="term" value="F:oxidoreductase activity, acting on paired donors, with incorporation or reduction of molecular oxygen"/>
    <property type="evidence" value="ECO:0007669"/>
    <property type="project" value="InterPro"/>
</dbReference>
<dbReference type="GO" id="GO:0020037">
    <property type="term" value="F:heme binding"/>
    <property type="evidence" value="ECO:0007669"/>
    <property type="project" value="InterPro"/>
</dbReference>
<evidence type="ECO:0000256" key="1">
    <source>
        <dbReference type="ARBA" id="ARBA00010617"/>
    </source>
</evidence>
<keyword evidence="4 7" id="KW-0560">Oxidoreductase</keyword>
<dbReference type="PRINTS" id="PR00359">
    <property type="entry name" value="BP450"/>
</dbReference>
<evidence type="ECO:0000256" key="6">
    <source>
        <dbReference type="ARBA" id="ARBA00023033"/>
    </source>
</evidence>
<dbReference type="EMBL" id="RRCH01000002">
    <property type="protein sequence ID" value="RRJ34078.1"/>
    <property type="molecule type" value="Genomic_DNA"/>
</dbReference>
<dbReference type="InterPro" id="IPR001128">
    <property type="entry name" value="Cyt_P450"/>
</dbReference>
<accession>A0A3P3RMI9</accession>
<comment type="caution">
    <text evidence="9">The sequence shown here is derived from an EMBL/GenBank/DDBJ whole genome shotgun (WGS) entry which is preliminary data.</text>
</comment>
<dbReference type="RefSeq" id="WP_124953248.1">
    <property type="nucleotide sequence ID" value="NZ_RRCH01000002.1"/>
</dbReference>
<feature type="compositionally biased region" description="Polar residues" evidence="8">
    <location>
        <begin position="67"/>
        <end position="80"/>
    </location>
</feature>
<keyword evidence="5 7" id="KW-0408">Iron</keyword>
<proteinExistence type="inferred from homology"/>
<gene>
    <name evidence="9" type="ORF">EIK79_00855</name>
</gene>
<dbReference type="PANTHER" id="PTHR46696:SF1">
    <property type="entry name" value="CYTOCHROME P450 YJIB-RELATED"/>
    <property type="match status" value="1"/>
</dbReference>
<feature type="region of interest" description="Disordered" evidence="8">
    <location>
        <begin position="67"/>
        <end position="105"/>
    </location>
</feature>
<protein>
    <submittedName>
        <fullName evidence="9">Cytochrome P450</fullName>
    </submittedName>
</protein>
<dbReference type="InterPro" id="IPR036396">
    <property type="entry name" value="Cyt_P450_sf"/>
</dbReference>
<dbReference type="Proteomes" id="UP000282322">
    <property type="component" value="Unassembled WGS sequence"/>
</dbReference>
<reference evidence="9 10" key="1">
    <citation type="submission" date="2018-11" db="EMBL/GenBank/DDBJ databases">
        <title>Taxonoimc description of Halomarina strain SPP-AMP-1.</title>
        <authorList>
            <person name="Pal Y."/>
            <person name="Srinivasana K."/>
            <person name="Verma A."/>
            <person name="Kumar P."/>
        </authorList>
    </citation>
    <scope>NUCLEOTIDE SEQUENCE [LARGE SCALE GENOMIC DNA]</scope>
    <source>
        <strain evidence="9 10">SPP-AMP-1</strain>
    </source>
</reference>
<evidence type="ECO:0000256" key="3">
    <source>
        <dbReference type="ARBA" id="ARBA00022723"/>
    </source>
</evidence>
<sequence>MTSNGPPTQLGQIPTELALTERQLDPFPWYETMRETAPVRYDEKRDCWDIFRYNDIDTVLCNHEQFSSRLSSTDGSTRGTSPGERKDTMIRVDPPEHGRLRGPVDEHFTAGSLRNYRPELERLVDETLDKALADGSEIEIVSEVAFPITIGVIAELLGLPTNDRDQFIQWSRGMLPPQKTRGEDPRRERTNPVNKIHKYFEEIIDERKRNPGDGLISELVRYGEDGSRLTEKEVFDTCNLLLGAGHITSVSLLTSAIWMFAKHNIVPEIRDGSISLDSAVDEVLRYRSPLHTMPRITRTEVEVGDTQIPKGERVVAWIGSANRDEQEFETPAEFVPTRTPNRHIAFGAGAHYCLGAPLARLEADVALSKFFERVYEIEITTRKCEPIVHPTLHGIKSLQIDVGTEL</sequence>
<dbReference type="OrthoDB" id="40089at2157"/>
<dbReference type="GO" id="GO:0004497">
    <property type="term" value="F:monooxygenase activity"/>
    <property type="evidence" value="ECO:0007669"/>
    <property type="project" value="UniProtKB-KW"/>
</dbReference>
<dbReference type="GO" id="GO:0005506">
    <property type="term" value="F:iron ion binding"/>
    <property type="evidence" value="ECO:0007669"/>
    <property type="project" value="InterPro"/>
</dbReference>
<evidence type="ECO:0000313" key="10">
    <source>
        <dbReference type="Proteomes" id="UP000282322"/>
    </source>
</evidence>
<dbReference type="InterPro" id="IPR002397">
    <property type="entry name" value="Cyt_P450_B"/>
</dbReference>
<keyword evidence="2 7" id="KW-0349">Heme</keyword>
<keyword evidence="6 7" id="KW-0503">Monooxygenase</keyword>
<dbReference type="AlphaFoldDB" id="A0A3P3RMI9"/>
<evidence type="ECO:0000313" key="9">
    <source>
        <dbReference type="EMBL" id="RRJ34078.1"/>
    </source>
</evidence>
<name>A0A3P3RMI9_9EURY</name>
<dbReference type="PANTHER" id="PTHR46696">
    <property type="entry name" value="P450, PUTATIVE (EUROFUNG)-RELATED"/>
    <property type="match status" value="1"/>
</dbReference>